<accession>A0ACB9DXH2</accession>
<organism evidence="1 2">
    <name type="scientific">Cichorium intybus</name>
    <name type="common">Chicory</name>
    <dbReference type="NCBI Taxonomy" id="13427"/>
    <lineage>
        <taxon>Eukaryota</taxon>
        <taxon>Viridiplantae</taxon>
        <taxon>Streptophyta</taxon>
        <taxon>Embryophyta</taxon>
        <taxon>Tracheophyta</taxon>
        <taxon>Spermatophyta</taxon>
        <taxon>Magnoliopsida</taxon>
        <taxon>eudicotyledons</taxon>
        <taxon>Gunneridae</taxon>
        <taxon>Pentapetalae</taxon>
        <taxon>asterids</taxon>
        <taxon>campanulids</taxon>
        <taxon>Asterales</taxon>
        <taxon>Asteraceae</taxon>
        <taxon>Cichorioideae</taxon>
        <taxon>Cichorieae</taxon>
        <taxon>Cichoriinae</taxon>
        <taxon>Cichorium</taxon>
    </lineage>
</organism>
<evidence type="ECO:0000313" key="2">
    <source>
        <dbReference type="Proteomes" id="UP001055811"/>
    </source>
</evidence>
<reference evidence="2" key="1">
    <citation type="journal article" date="2022" name="Mol. Ecol. Resour.">
        <title>The genomes of chicory, endive, great burdock and yacon provide insights into Asteraceae palaeo-polyploidization history and plant inulin production.</title>
        <authorList>
            <person name="Fan W."/>
            <person name="Wang S."/>
            <person name="Wang H."/>
            <person name="Wang A."/>
            <person name="Jiang F."/>
            <person name="Liu H."/>
            <person name="Zhao H."/>
            <person name="Xu D."/>
            <person name="Zhang Y."/>
        </authorList>
    </citation>
    <scope>NUCLEOTIDE SEQUENCE [LARGE SCALE GENOMIC DNA]</scope>
    <source>
        <strain evidence="2">cv. Punajuju</strain>
    </source>
</reference>
<keyword evidence="2" id="KW-1185">Reference proteome</keyword>
<reference evidence="1 2" key="2">
    <citation type="journal article" date="2022" name="Mol. Ecol. Resour.">
        <title>The genomes of chicory, endive, great burdock and yacon provide insights into Asteraceae paleo-polyploidization history and plant inulin production.</title>
        <authorList>
            <person name="Fan W."/>
            <person name="Wang S."/>
            <person name="Wang H."/>
            <person name="Wang A."/>
            <person name="Jiang F."/>
            <person name="Liu H."/>
            <person name="Zhao H."/>
            <person name="Xu D."/>
            <person name="Zhang Y."/>
        </authorList>
    </citation>
    <scope>NUCLEOTIDE SEQUENCE [LARGE SCALE GENOMIC DNA]</scope>
    <source>
        <strain evidence="2">cv. Punajuju</strain>
        <tissue evidence="1">Leaves</tissue>
    </source>
</reference>
<name>A0ACB9DXH2_CICIN</name>
<protein>
    <submittedName>
        <fullName evidence="1">Uncharacterized protein</fullName>
    </submittedName>
</protein>
<gene>
    <name evidence="1" type="ORF">L2E82_22184</name>
</gene>
<comment type="caution">
    <text evidence="1">The sequence shown here is derived from an EMBL/GenBank/DDBJ whole genome shotgun (WGS) entry which is preliminary data.</text>
</comment>
<dbReference type="EMBL" id="CM042012">
    <property type="protein sequence ID" value="KAI3751138.1"/>
    <property type="molecule type" value="Genomic_DNA"/>
</dbReference>
<proteinExistence type="predicted"/>
<evidence type="ECO:0000313" key="1">
    <source>
        <dbReference type="EMBL" id="KAI3751138.1"/>
    </source>
</evidence>
<dbReference type="Proteomes" id="UP001055811">
    <property type="component" value="Linkage Group LG04"/>
</dbReference>
<sequence length="70" mass="7949">MFAFTFVFQNMQDTSVILTSTHLFVCIINTYSRYSIFIDSSKPQKNPNSASRNTHTPTNYVPVRLCGVTP</sequence>